<evidence type="ECO:0000259" key="1">
    <source>
        <dbReference type="Pfam" id="PF00462"/>
    </source>
</evidence>
<dbReference type="Gene3D" id="3.40.30.10">
    <property type="entry name" value="Glutaredoxin"/>
    <property type="match status" value="1"/>
</dbReference>
<dbReference type="Pfam" id="PF00462">
    <property type="entry name" value="Glutaredoxin"/>
    <property type="match status" value="1"/>
</dbReference>
<evidence type="ECO:0000313" key="2">
    <source>
        <dbReference type="EMBL" id="MDR7331317.1"/>
    </source>
</evidence>
<sequence>MNLPPRSLLVIIALAAAASWGWRSHVKSQDGELLAQRVKPGDIRMISSETCGWCTAARRWMQDEGIAFDECFIERDSKCLADYQALGGQGTPTLVVRGQKVLGFDRSRIVELIQ</sequence>
<gene>
    <name evidence="2" type="ORF">J2X21_000429</name>
</gene>
<name>A0ABU2A483_9BURK</name>
<evidence type="ECO:0000313" key="3">
    <source>
        <dbReference type="Proteomes" id="UP001180825"/>
    </source>
</evidence>
<dbReference type="InterPro" id="IPR036249">
    <property type="entry name" value="Thioredoxin-like_sf"/>
</dbReference>
<dbReference type="PROSITE" id="PS51354">
    <property type="entry name" value="GLUTAREDOXIN_2"/>
    <property type="match status" value="1"/>
</dbReference>
<comment type="caution">
    <text evidence="2">The sequence shown here is derived from an EMBL/GenBank/DDBJ whole genome shotgun (WGS) entry which is preliminary data.</text>
</comment>
<dbReference type="InterPro" id="IPR002109">
    <property type="entry name" value="Glutaredoxin"/>
</dbReference>
<keyword evidence="3" id="KW-1185">Reference proteome</keyword>
<dbReference type="EMBL" id="JAVDXV010000001">
    <property type="protein sequence ID" value="MDR7331317.1"/>
    <property type="molecule type" value="Genomic_DNA"/>
</dbReference>
<proteinExistence type="predicted"/>
<dbReference type="RefSeq" id="WP_310324293.1">
    <property type="nucleotide sequence ID" value="NZ_JAVDXV010000001.1"/>
</dbReference>
<reference evidence="2 3" key="1">
    <citation type="submission" date="2023-07" db="EMBL/GenBank/DDBJ databases">
        <title>Sorghum-associated microbial communities from plants grown in Nebraska, USA.</title>
        <authorList>
            <person name="Schachtman D."/>
        </authorList>
    </citation>
    <scope>NUCLEOTIDE SEQUENCE [LARGE SCALE GENOMIC DNA]</scope>
    <source>
        <strain evidence="2 3">BE316</strain>
    </source>
</reference>
<dbReference type="CDD" id="cd02976">
    <property type="entry name" value="NrdH"/>
    <property type="match status" value="1"/>
</dbReference>
<accession>A0ABU2A483</accession>
<dbReference type="SUPFAM" id="SSF52833">
    <property type="entry name" value="Thioredoxin-like"/>
    <property type="match status" value="1"/>
</dbReference>
<protein>
    <submittedName>
        <fullName evidence="2">Glutaredoxin</fullName>
    </submittedName>
</protein>
<dbReference type="Proteomes" id="UP001180825">
    <property type="component" value="Unassembled WGS sequence"/>
</dbReference>
<organism evidence="2 3">
    <name type="scientific">Roseateles asaccharophilus</name>
    <dbReference type="NCBI Taxonomy" id="582607"/>
    <lineage>
        <taxon>Bacteria</taxon>
        <taxon>Pseudomonadati</taxon>
        <taxon>Pseudomonadota</taxon>
        <taxon>Betaproteobacteria</taxon>
        <taxon>Burkholderiales</taxon>
        <taxon>Sphaerotilaceae</taxon>
        <taxon>Roseateles</taxon>
    </lineage>
</organism>
<feature type="domain" description="Glutaredoxin" evidence="1">
    <location>
        <begin position="45"/>
        <end position="99"/>
    </location>
</feature>